<reference evidence="5 6" key="1">
    <citation type="submission" date="2018-10" db="EMBL/GenBank/DDBJ databases">
        <title>Robbsia sp. DHC34, isolated from soil.</title>
        <authorList>
            <person name="Gao Z.-H."/>
            <person name="Qiu L.-H."/>
        </authorList>
    </citation>
    <scope>NUCLEOTIDE SEQUENCE [LARGE SCALE GENOMIC DNA]</scope>
    <source>
        <strain evidence="5 6">DHC34</strain>
    </source>
</reference>
<dbReference type="Gene3D" id="3.30.9.30">
    <property type="match status" value="1"/>
</dbReference>
<dbReference type="AlphaFoldDB" id="A0A494XZJ6"/>
<dbReference type="PRINTS" id="PR00420">
    <property type="entry name" value="RNGMNOXGNASE"/>
</dbReference>
<dbReference type="GO" id="GO:0071949">
    <property type="term" value="F:FAD binding"/>
    <property type="evidence" value="ECO:0007669"/>
    <property type="project" value="InterPro"/>
</dbReference>
<name>A0A494XZJ6_9BURK</name>
<dbReference type="NCBIfam" id="NF005720">
    <property type="entry name" value="PRK07538.1"/>
    <property type="match status" value="1"/>
</dbReference>
<dbReference type="InterPro" id="IPR050493">
    <property type="entry name" value="FAD-dep_Monooxygenase_BioMet"/>
</dbReference>
<dbReference type="InterPro" id="IPR036188">
    <property type="entry name" value="FAD/NAD-bd_sf"/>
</dbReference>
<feature type="domain" description="FAD-binding" evidence="4">
    <location>
        <begin position="2"/>
        <end position="357"/>
    </location>
</feature>
<gene>
    <name evidence="5" type="ORF">D7S86_14690</name>
</gene>
<organism evidence="5 6">
    <name type="scientific">Pararobbsia silviterrae</name>
    <dbReference type="NCBI Taxonomy" id="1792498"/>
    <lineage>
        <taxon>Bacteria</taxon>
        <taxon>Pseudomonadati</taxon>
        <taxon>Pseudomonadota</taxon>
        <taxon>Betaproteobacteria</taxon>
        <taxon>Burkholderiales</taxon>
        <taxon>Burkholderiaceae</taxon>
        <taxon>Pararobbsia</taxon>
    </lineage>
</organism>
<dbReference type="SUPFAM" id="SSF51905">
    <property type="entry name" value="FAD/NAD(P)-binding domain"/>
    <property type="match status" value="1"/>
</dbReference>
<dbReference type="OrthoDB" id="5487740at2"/>
<evidence type="ECO:0000256" key="3">
    <source>
        <dbReference type="SAM" id="MobiDB-lite"/>
    </source>
</evidence>
<dbReference type="PANTHER" id="PTHR13789:SF268">
    <property type="entry name" value="5-METHYLPHENAZINE-1-CARBOXYLATE 1-MONOOXYGENASE"/>
    <property type="match status" value="1"/>
</dbReference>
<dbReference type="Pfam" id="PF01494">
    <property type="entry name" value="FAD_binding_3"/>
    <property type="match status" value="1"/>
</dbReference>
<evidence type="ECO:0000313" key="5">
    <source>
        <dbReference type="EMBL" id="RKP53531.1"/>
    </source>
</evidence>
<comment type="caution">
    <text evidence="5">The sequence shown here is derived from an EMBL/GenBank/DDBJ whole genome shotgun (WGS) entry which is preliminary data.</text>
</comment>
<protein>
    <submittedName>
        <fullName evidence="5">Pyridine nucleotide-disulfide oxidoreductase</fullName>
    </submittedName>
</protein>
<dbReference type="Proteomes" id="UP000270342">
    <property type="component" value="Unassembled WGS sequence"/>
</dbReference>
<dbReference type="EMBL" id="RBZU01000006">
    <property type="protein sequence ID" value="RKP53531.1"/>
    <property type="molecule type" value="Genomic_DNA"/>
</dbReference>
<keyword evidence="6" id="KW-1185">Reference proteome</keyword>
<accession>A0A494XZJ6</accession>
<dbReference type="Gene3D" id="3.50.50.60">
    <property type="entry name" value="FAD/NAD(P)-binding domain"/>
    <property type="match status" value="1"/>
</dbReference>
<proteinExistence type="predicted"/>
<sequence length="427" mass="47622">MLDIAIIGAGIGGLTLALRLHQKGFRPRVYESTAELRPLGVGVVSQPYGTREMTELGLLDELNAVSVDAIESVYYNQYGQEIYGERCGTHMGYPHGQRFIHRGIWQMLLYKAVIERLGPDSVVLGARATGFTEDANGVTVRFRPNHATQPVPAEIRADVVIGIDGIKSAIREQLYPESSKPHFSGITLWRGVTLMKPFKTGGTILHIGAPSQGSLIVYPIHDDWEGTGLTLTNWIVEQNDRAESIEDWNQKGDIAEIAHMFDECKLDFLDVGEMLRNAREVYLFPLIDHDPLDRWAFGRVALMGDAAHAMYPRGGNGACQALVDARVIAEKLSTIDDPVEALQRYEQERLPIANRIVLANRGDGPEVVRRIVEERTQGQRFDDIEKVLPFAEADSIFKEYHRLAGMKRPNENPNEPSGFRSVFFAGT</sequence>
<dbReference type="GO" id="GO:0004497">
    <property type="term" value="F:monooxygenase activity"/>
    <property type="evidence" value="ECO:0007669"/>
    <property type="project" value="UniProtKB-KW"/>
</dbReference>
<evidence type="ECO:0000256" key="1">
    <source>
        <dbReference type="ARBA" id="ARBA00023002"/>
    </source>
</evidence>
<evidence type="ECO:0000256" key="2">
    <source>
        <dbReference type="ARBA" id="ARBA00023033"/>
    </source>
</evidence>
<dbReference type="InterPro" id="IPR002938">
    <property type="entry name" value="FAD-bd"/>
</dbReference>
<evidence type="ECO:0000259" key="4">
    <source>
        <dbReference type="Pfam" id="PF01494"/>
    </source>
</evidence>
<evidence type="ECO:0000313" key="6">
    <source>
        <dbReference type="Proteomes" id="UP000270342"/>
    </source>
</evidence>
<keyword evidence="2" id="KW-0503">Monooxygenase</keyword>
<dbReference type="PANTHER" id="PTHR13789">
    <property type="entry name" value="MONOOXYGENASE"/>
    <property type="match status" value="1"/>
</dbReference>
<keyword evidence="1" id="KW-0560">Oxidoreductase</keyword>
<feature type="region of interest" description="Disordered" evidence="3">
    <location>
        <begin position="407"/>
        <end position="427"/>
    </location>
</feature>
<dbReference type="SUPFAM" id="SSF54373">
    <property type="entry name" value="FAD-linked reductases, C-terminal domain"/>
    <property type="match status" value="1"/>
</dbReference>